<dbReference type="PANTHER" id="PTHR34836:SF1">
    <property type="entry name" value="OS09G0428600 PROTEIN"/>
    <property type="match status" value="1"/>
</dbReference>
<evidence type="ECO:0000256" key="14">
    <source>
        <dbReference type="ARBA" id="ARBA00049638"/>
    </source>
</evidence>
<protein>
    <submittedName>
        <fullName evidence="18">Glutamate receptor 2.8</fullName>
    </submittedName>
</protein>
<evidence type="ECO:0000256" key="10">
    <source>
        <dbReference type="ARBA" id="ARBA00023170"/>
    </source>
</evidence>
<dbReference type="SMART" id="SM00079">
    <property type="entry name" value="PBPe"/>
    <property type="match status" value="1"/>
</dbReference>
<feature type="compositionally biased region" description="Polar residues" evidence="15">
    <location>
        <begin position="1318"/>
        <end position="1341"/>
    </location>
</feature>
<dbReference type="FunFam" id="1.10.287.70:FF:000037">
    <property type="entry name" value="Glutamate receptor"/>
    <property type="match status" value="1"/>
</dbReference>
<evidence type="ECO:0000256" key="5">
    <source>
        <dbReference type="ARBA" id="ARBA00022692"/>
    </source>
</evidence>
<keyword evidence="11" id="KW-0325">Glycoprotein</keyword>
<dbReference type="Gene3D" id="3.40.50.2300">
    <property type="match status" value="2"/>
</dbReference>
<evidence type="ECO:0000256" key="4">
    <source>
        <dbReference type="ARBA" id="ARBA00022448"/>
    </source>
</evidence>
<proteinExistence type="inferred from homology"/>
<evidence type="ECO:0000256" key="8">
    <source>
        <dbReference type="ARBA" id="ARBA00023065"/>
    </source>
</evidence>
<gene>
    <name evidence="18" type="ORF">Acr_16g0010020</name>
</gene>
<comment type="caution">
    <text evidence="18">The sequence shown here is derived from an EMBL/GenBank/DDBJ whole genome shotgun (WGS) entry which is preliminary data.</text>
</comment>
<keyword evidence="19" id="KW-1185">Reference proteome</keyword>
<dbReference type="OrthoDB" id="5984008at2759"/>
<keyword evidence="8" id="KW-0406">Ion transport</keyword>
<feature type="region of interest" description="Disordered" evidence="15">
    <location>
        <begin position="1315"/>
        <end position="1346"/>
    </location>
</feature>
<evidence type="ECO:0000256" key="13">
    <source>
        <dbReference type="ARBA" id="ARBA00023303"/>
    </source>
</evidence>
<feature type="transmembrane region" description="Helical" evidence="16">
    <location>
        <begin position="996"/>
        <end position="1014"/>
    </location>
</feature>
<sequence>MDLNSKVGRMEMSCITLALSDFYNTHANYTTRLVPQFRDSKGKAIEDVAAGILTSLHKHAHNCEEGPGKGRGRGQAVRGGGRGFGAPSGDNGCGCTREKEIKWLAVAVVGEATDVSTTPLSMFQPPMFFMHSTTHVFYALTHFPIYLPPQDLMDTHGKSDTEFQNEVSKILARHELNFDQIHNILQTILADLQDLKAHKAQPNVPATSDVNPFAVDDAFQPTKKPRTLTEAIEPQDLMDTHGKSDTEFQNEVSKILARHELNFDQIHNILQTILADLQDLKAHKAQPNVPATSDVNPFAVDDAFQPTKKPRTLTEAIGVTRLIQEPNNLQNRPNPPFLNQPSTPPPLQHSNTTTTISPTAATARVRVVKAGEVEDVAMADCVRVWPEEKMARPLDGLLLSSTKISDLGDIHQKRQTVLRNQSNSLRTISCTSQTSSSMNGTVFFQVGVVLDLDSLVGQVGLSCLSMALSDFYSIHSSFTTRLVIHVRDSKGQVIDAAASAVDLLKDVEVDAIVGPQKSAQASFLTDLGERARVPIISFSATSPSILSRSTYFVQTALSDDAQVGSIAAIIKAFQWREVVVINEDTDFGNGVIPYLSNAFQDIDARIAYRSIIPLSASDDLILRELYKMMTMQTRVFVVHMSHSLGSRLFLKAKESGMLSKGYVWIITDGLMDLIYSMDSHVIDAMQGVLGVKPRIPRSKELDSFTVRWKRKFLQDNPTTKQVEMSIFGLWAYDTMWALAMAAEKVGSREPITPENSSTKLFGFGISQTGPKLLKALLNTRFEGLSGEFYLVNGQLRPSPFQILNVVGKGEREIGIWTQSHGISRELNGNATDSSSASKDKVRGIIWPGESTIVPKGWEFPVSGKKLKIGVPVKHGFTEFVKVEKDPHTNNTKVSGFCIDIFDSVMKALPYAVPYEYVPFENTDGLSAGNYYNELIHQVRLQKYDAAVGDITITADRSSSVDFTLPYADGGVSMIVPVTYEDSNSKWTFLKPLKEELWLTSIAFFILTGFTIWVLEHRINTAFRGPPSQHFGMILWLPFSTLVFAHRERLISNLARLVMAVWLFVVLILSSSYTASLSSRLTVQRLRPTVTDVKELIKNGDYVGYQYGSFIFDILKGMGFEESKLKPQKSREDCDEAMSNGGKSDGISAFFDVVPYNKVFLSKYCGQYTAVGPIYRTDGFGFVFPKGSPLVAEISRAVISITEGDKILEMERMWFGKDSCTLKDMDSITSSSLTLQSFQGLFAITGCVTILCLLVYVSQYIYENRDILKRISDSSTTTWSRLCALCRHFDQRDLSSYPFSRKRGTPDRVLELNDAGDSSLFSDTPSLPRNSPSDGIVSTSSEDGMEDSIEAVDPNSLDMVVVHLQE</sequence>
<keyword evidence="12" id="KW-1071">Ligand-gated ion channel</keyword>
<accession>A0A7J0G149</accession>
<dbReference type="InterPro" id="IPR044440">
    <property type="entry name" value="GABAb_receptor_plant_PBP1"/>
</dbReference>
<evidence type="ECO:0000256" key="16">
    <source>
        <dbReference type="SAM" id="Phobius"/>
    </source>
</evidence>
<dbReference type="PANTHER" id="PTHR34836">
    <property type="entry name" value="OS06G0188250 PROTEIN"/>
    <property type="match status" value="1"/>
</dbReference>
<evidence type="ECO:0000256" key="6">
    <source>
        <dbReference type="ARBA" id="ARBA00022729"/>
    </source>
</evidence>
<name>A0A7J0G149_9ERIC</name>
<comment type="subcellular location">
    <subcellularLocation>
        <location evidence="1">Membrane</location>
        <topology evidence="1">Multi-pass membrane protein</topology>
    </subcellularLocation>
</comment>
<dbReference type="InterPro" id="IPR001320">
    <property type="entry name" value="Iontro_rcpt_C"/>
</dbReference>
<dbReference type="Pfam" id="PF01094">
    <property type="entry name" value="ANF_receptor"/>
    <property type="match status" value="1"/>
</dbReference>
<evidence type="ECO:0000256" key="1">
    <source>
        <dbReference type="ARBA" id="ARBA00004141"/>
    </source>
</evidence>
<comment type="function">
    <text evidence="14">Glutamate-gated receptor that probably acts as a non-selective cation channel. May be involved in light-signal transduction and calcium homeostasis via the regulation of calcium influx into cells.</text>
</comment>
<feature type="transmembrane region" description="Helical" evidence="16">
    <location>
        <begin position="1239"/>
        <end position="1261"/>
    </location>
</feature>
<dbReference type="Proteomes" id="UP000585474">
    <property type="component" value="Unassembled WGS sequence"/>
</dbReference>
<keyword evidence="4" id="KW-0813">Transport</keyword>
<evidence type="ECO:0000256" key="12">
    <source>
        <dbReference type="ARBA" id="ARBA00023286"/>
    </source>
</evidence>
<dbReference type="InterPro" id="IPR028082">
    <property type="entry name" value="Peripla_BP_I"/>
</dbReference>
<dbReference type="InterPro" id="IPR001828">
    <property type="entry name" value="ANF_lig-bd_rcpt"/>
</dbReference>
<evidence type="ECO:0000256" key="11">
    <source>
        <dbReference type="ARBA" id="ARBA00023180"/>
    </source>
</evidence>
<dbReference type="SUPFAM" id="SSF53850">
    <property type="entry name" value="Periplasmic binding protein-like II"/>
    <property type="match status" value="1"/>
</dbReference>
<evidence type="ECO:0000256" key="7">
    <source>
        <dbReference type="ARBA" id="ARBA00022989"/>
    </source>
</evidence>
<evidence type="ECO:0000256" key="9">
    <source>
        <dbReference type="ARBA" id="ARBA00023136"/>
    </source>
</evidence>
<dbReference type="GO" id="GO:0016020">
    <property type="term" value="C:membrane"/>
    <property type="evidence" value="ECO:0007669"/>
    <property type="project" value="UniProtKB-SubCell"/>
</dbReference>
<dbReference type="Gene3D" id="1.10.287.70">
    <property type="match status" value="1"/>
</dbReference>
<dbReference type="SUPFAM" id="SSF53822">
    <property type="entry name" value="Periplasmic binding protein-like I"/>
    <property type="match status" value="1"/>
</dbReference>
<dbReference type="CDD" id="cd13686">
    <property type="entry name" value="GluR_Plant"/>
    <property type="match status" value="1"/>
</dbReference>
<evidence type="ECO:0000256" key="15">
    <source>
        <dbReference type="SAM" id="MobiDB-lite"/>
    </source>
</evidence>
<keyword evidence="6" id="KW-0732">Signal</keyword>
<evidence type="ECO:0000313" key="19">
    <source>
        <dbReference type="Proteomes" id="UP000585474"/>
    </source>
</evidence>
<feature type="region of interest" description="Disordered" evidence="15">
    <location>
        <begin position="60"/>
        <end position="91"/>
    </location>
</feature>
<keyword evidence="7 16" id="KW-1133">Transmembrane helix</keyword>
<keyword evidence="13" id="KW-0407">Ion channel</keyword>
<dbReference type="CDD" id="cd19990">
    <property type="entry name" value="PBP1_GABAb_receptor_plant"/>
    <property type="match status" value="1"/>
</dbReference>
<keyword evidence="10 18" id="KW-0675">Receptor</keyword>
<feature type="transmembrane region" description="Helical" evidence="16">
    <location>
        <begin position="1056"/>
        <end position="1074"/>
    </location>
</feature>
<feature type="compositionally biased region" description="Gly residues" evidence="15">
    <location>
        <begin position="77"/>
        <end position="86"/>
    </location>
</feature>
<dbReference type="FunFam" id="3.40.50.2300:FF:000169">
    <property type="entry name" value="Glutamate receptor"/>
    <property type="match status" value="1"/>
</dbReference>
<dbReference type="InterPro" id="IPR015683">
    <property type="entry name" value="Ionotropic_Glu_rcpt"/>
</dbReference>
<feature type="compositionally biased region" description="Pro residues" evidence="15">
    <location>
        <begin position="333"/>
        <end position="347"/>
    </location>
</feature>
<dbReference type="Pfam" id="PF00060">
    <property type="entry name" value="Lig_chan"/>
    <property type="match status" value="1"/>
</dbReference>
<comment type="similarity">
    <text evidence="2">Belongs to the glutamate-gated ion channel (TC 1.A.10.1) family.</text>
</comment>
<dbReference type="Gene3D" id="3.40.190.10">
    <property type="entry name" value="Periplasmic binding protein-like II"/>
    <property type="match status" value="2"/>
</dbReference>
<keyword evidence="5 16" id="KW-0812">Transmembrane</keyword>
<keyword evidence="9 16" id="KW-0472">Membrane</keyword>
<evidence type="ECO:0000256" key="2">
    <source>
        <dbReference type="ARBA" id="ARBA00008685"/>
    </source>
</evidence>
<dbReference type="InterPro" id="IPR019594">
    <property type="entry name" value="Glu/Gly-bd"/>
</dbReference>
<evidence type="ECO:0000313" key="18">
    <source>
        <dbReference type="EMBL" id="GFZ04378.1"/>
    </source>
</evidence>
<evidence type="ECO:0000259" key="17">
    <source>
        <dbReference type="SMART" id="SM00079"/>
    </source>
</evidence>
<dbReference type="FunFam" id="3.40.50.2300:FF:000310">
    <property type="entry name" value="Glutamate receptor"/>
    <property type="match status" value="1"/>
</dbReference>
<dbReference type="EMBL" id="BJWL01000016">
    <property type="protein sequence ID" value="GFZ04378.1"/>
    <property type="molecule type" value="Genomic_DNA"/>
</dbReference>
<dbReference type="GO" id="GO:0015276">
    <property type="term" value="F:ligand-gated monoatomic ion channel activity"/>
    <property type="evidence" value="ECO:0007669"/>
    <property type="project" value="InterPro"/>
</dbReference>
<organism evidence="18 19">
    <name type="scientific">Actinidia rufa</name>
    <dbReference type="NCBI Taxonomy" id="165716"/>
    <lineage>
        <taxon>Eukaryota</taxon>
        <taxon>Viridiplantae</taxon>
        <taxon>Streptophyta</taxon>
        <taxon>Embryophyta</taxon>
        <taxon>Tracheophyta</taxon>
        <taxon>Spermatophyta</taxon>
        <taxon>Magnoliopsida</taxon>
        <taxon>eudicotyledons</taxon>
        <taxon>Gunneridae</taxon>
        <taxon>Pentapetalae</taxon>
        <taxon>asterids</taxon>
        <taxon>Ericales</taxon>
        <taxon>Actinidiaceae</taxon>
        <taxon>Actinidia</taxon>
    </lineage>
</organism>
<feature type="region of interest" description="Disordered" evidence="15">
    <location>
        <begin position="326"/>
        <end position="354"/>
    </location>
</feature>
<dbReference type="Pfam" id="PF10613">
    <property type="entry name" value="Lig_chan-Glu_bd"/>
    <property type="match status" value="1"/>
</dbReference>
<evidence type="ECO:0000256" key="3">
    <source>
        <dbReference type="ARBA" id="ARBA00011095"/>
    </source>
</evidence>
<comment type="subunit">
    <text evidence="3">May form heteromers.</text>
</comment>
<feature type="domain" description="Ionotropic glutamate receptor C-terminal" evidence="17">
    <location>
        <begin position="865"/>
        <end position="1216"/>
    </location>
</feature>
<dbReference type="FunFam" id="3.40.190.10:FF:000103">
    <property type="entry name" value="Glutamate receptor"/>
    <property type="match status" value="1"/>
</dbReference>
<reference evidence="18 19" key="1">
    <citation type="submission" date="2019-07" db="EMBL/GenBank/DDBJ databases">
        <title>De Novo Assembly of kiwifruit Actinidia rufa.</title>
        <authorList>
            <person name="Sugita-Konishi S."/>
            <person name="Sato K."/>
            <person name="Mori E."/>
            <person name="Abe Y."/>
            <person name="Kisaki G."/>
            <person name="Hamano K."/>
            <person name="Suezawa K."/>
            <person name="Otani M."/>
            <person name="Fukuda T."/>
            <person name="Manabe T."/>
            <person name="Gomi K."/>
            <person name="Tabuchi M."/>
            <person name="Akimitsu K."/>
            <person name="Kataoka I."/>
        </authorList>
    </citation>
    <scope>NUCLEOTIDE SEQUENCE [LARGE SCALE GENOMIC DNA]</scope>
    <source>
        <strain evidence="19">cv. Fuchu</strain>
    </source>
</reference>